<evidence type="ECO:0000259" key="1">
    <source>
        <dbReference type="Pfam" id="PF17900"/>
    </source>
</evidence>
<dbReference type="InterPro" id="IPR045357">
    <property type="entry name" value="Aminopeptidase_N-like_N"/>
</dbReference>
<dbReference type="GO" id="GO:0008270">
    <property type="term" value="F:zinc ion binding"/>
    <property type="evidence" value="ECO:0007669"/>
    <property type="project" value="TreeGrafter"/>
</dbReference>
<dbReference type="GO" id="GO:0006508">
    <property type="term" value="P:proteolysis"/>
    <property type="evidence" value="ECO:0007669"/>
    <property type="project" value="TreeGrafter"/>
</dbReference>
<dbReference type="EMBL" id="QBLH01000099">
    <property type="protein sequence ID" value="TGZ57944.1"/>
    <property type="molecule type" value="Genomic_DNA"/>
</dbReference>
<dbReference type="GO" id="GO:0005615">
    <property type="term" value="C:extracellular space"/>
    <property type="evidence" value="ECO:0007669"/>
    <property type="project" value="TreeGrafter"/>
</dbReference>
<proteinExistence type="predicted"/>
<protein>
    <recommendedName>
        <fullName evidence="1">Aminopeptidase N-like N-terminal domain-containing protein</fullName>
    </recommendedName>
</protein>
<organism evidence="2 3">
    <name type="scientific">Temnothorax longispinosus</name>
    <dbReference type="NCBI Taxonomy" id="300112"/>
    <lineage>
        <taxon>Eukaryota</taxon>
        <taxon>Metazoa</taxon>
        <taxon>Ecdysozoa</taxon>
        <taxon>Arthropoda</taxon>
        <taxon>Hexapoda</taxon>
        <taxon>Insecta</taxon>
        <taxon>Pterygota</taxon>
        <taxon>Neoptera</taxon>
        <taxon>Endopterygota</taxon>
        <taxon>Hymenoptera</taxon>
        <taxon>Apocrita</taxon>
        <taxon>Aculeata</taxon>
        <taxon>Formicoidea</taxon>
        <taxon>Formicidae</taxon>
        <taxon>Myrmicinae</taxon>
        <taxon>Temnothorax</taxon>
    </lineage>
</organism>
<dbReference type="GO" id="GO:0042277">
    <property type="term" value="F:peptide binding"/>
    <property type="evidence" value="ECO:0007669"/>
    <property type="project" value="TreeGrafter"/>
</dbReference>
<dbReference type="GO" id="GO:0016020">
    <property type="term" value="C:membrane"/>
    <property type="evidence" value="ECO:0007669"/>
    <property type="project" value="TreeGrafter"/>
</dbReference>
<comment type="caution">
    <text evidence="2">The sequence shown here is derived from an EMBL/GenBank/DDBJ whole genome shotgun (WGS) entry which is preliminary data.</text>
</comment>
<dbReference type="InterPro" id="IPR042097">
    <property type="entry name" value="Aminopeptidase_N-like_N_sf"/>
</dbReference>
<dbReference type="Proteomes" id="UP000310200">
    <property type="component" value="Unassembled WGS sequence"/>
</dbReference>
<name>A0A4V3SCR5_9HYME</name>
<dbReference type="SUPFAM" id="SSF63737">
    <property type="entry name" value="Leukotriene A4 hydrolase N-terminal domain"/>
    <property type="match status" value="1"/>
</dbReference>
<dbReference type="Pfam" id="PF17900">
    <property type="entry name" value="Peptidase_M1_N"/>
    <property type="match status" value="1"/>
</dbReference>
<dbReference type="GO" id="GO:0043171">
    <property type="term" value="P:peptide catabolic process"/>
    <property type="evidence" value="ECO:0007669"/>
    <property type="project" value="TreeGrafter"/>
</dbReference>
<feature type="domain" description="Aminopeptidase N-like N-terminal" evidence="1">
    <location>
        <begin position="10"/>
        <end position="78"/>
    </location>
</feature>
<evidence type="ECO:0000313" key="2">
    <source>
        <dbReference type="EMBL" id="TGZ57944.1"/>
    </source>
</evidence>
<keyword evidence="3" id="KW-1185">Reference proteome</keyword>
<dbReference type="STRING" id="300112.A0A4V3SCR5"/>
<dbReference type="PANTHER" id="PTHR11533">
    <property type="entry name" value="PROTEASE M1 ZINC METALLOPROTEASE"/>
    <property type="match status" value="1"/>
</dbReference>
<dbReference type="PANTHER" id="PTHR11533:SF299">
    <property type="entry name" value="AMINOPEPTIDASE"/>
    <property type="match status" value="1"/>
</dbReference>
<accession>A0A4V3SCR5</accession>
<sequence length="210" mass="24175">MAINTQDICGCKLWVVATDLWPMGARRLFPCFDEPIIQANFSILIKHPKSYKILSNMLKQKTSITEQSDMIWTHFENSSNPYVSLLSSFSSTINITDVHIEHREQLNYYYINFTLSVVDKITQYFKSQRMYLPNLNQLSHVAIPGFRHDAVSNLGLISYSPSYGIEDIKAFWISMQAAYDEQDVMYLNLKRDNGGLDDARALSCDECYAK</sequence>
<gene>
    <name evidence="2" type="ORF">DBV15_12502</name>
</gene>
<dbReference type="InterPro" id="IPR050344">
    <property type="entry name" value="Peptidase_M1_aminopeptidases"/>
</dbReference>
<dbReference type="Gene3D" id="2.60.40.1730">
    <property type="entry name" value="tricorn interacting facor f3 domain"/>
    <property type="match status" value="1"/>
</dbReference>
<dbReference type="GO" id="GO:0005737">
    <property type="term" value="C:cytoplasm"/>
    <property type="evidence" value="ECO:0007669"/>
    <property type="project" value="TreeGrafter"/>
</dbReference>
<dbReference type="AlphaFoldDB" id="A0A4V3SCR5"/>
<dbReference type="GO" id="GO:0070006">
    <property type="term" value="F:metalloaminopeptidase activity"/>
    <property type="evidence" value="ECO:0007669"/>
    <property type="project" value="TreeGrafter"/>
</dbReference>
<evidence type="ECO:0000313" key="3">
    <source>
        <dbReference type="Proteomes" id="UP000310200"/>
    </source>
</evidence>
<reference evidence="2 3" key="1">
    <citation type="journal article" date="2019" name="Philos. Trans. R. Soc. Lond., B, Biol. Sci.">
        <title>Ant behaviour and brain gene expression of defending hosts depend on the ecological success of the intruding social parasite.</title>
        <authorList>
            <person name="Kaur R."/>
            <person name="Stoldt M."/>
            <person name="Jongepier E."/>
            <person name="Feldmeyer B."/>
            <person name="Menzel F."/>
            <person name="Bornberg-Bauer E."/>
            <person name="Foitzik S."/>
        </authorList>
    </citation>
    <scope>NUCLEOTIDE SEQUENCE [LARGE SCALE GENOMIC DNA]</scope>
    <source>
        <tissue evidence="2">Whole body</tissue>
    </source>
</reference>